<protein>
    <submittedName>
        <fullName evidence="1">Phage-related protein</fullName>
    </submittedName>
</protein>
<dbReference type="EMBL" id="FNCY01000021">
    <property type="protein sequence ID" value="SDI54086.1"/>
    <property type="molecule type" value="Genomic_DNA"/>
</dbReference>
<dbReference type="GO" id="GO:0030430">
    <property type="term" value="C:host cell cytoplasm"/>
    <property type="evidence" value="ECO:0007669"/>
    <property type="project" value="InterPro"/>
</dbReference>
<dbReference type="AlphaFoldDB" id="A0A1G8LEM6"/>
<evidence type="ECO:0000313" key="1">
    <source>
        <dbReference type="EMBL" id="SDI54086.1"/>
    </source>
</evidence>
<sequence>MPLSLPPSLIAKKNAVAGDGAWLTLFEIFAPTETLYLVPNNEDITWNGNVYEAFALEVGELKQQSDGSFISFQVGVANQTQAVQPYLEETHGLVGCKCRLIVVNSSLLNEVVADLICVYDIIGAEADEDWVRFTLGRPSLFKRRFPPFRAQPRSCPLRFGKARCGYSGSEFTSCGGTLDDCRERGNSVRFGGRPGLQAKGARYI</sequence>
<proteinExistence type="predicted"/>
<dbReference type="RefSeq" id="WP_091939767.1">
    <property type="nucleotide sequence ID" value="NZ_FNCY01000021.1"/>
</dbReference>
<dbReference type="STRING" id="83767.SAMN05660652_03616"/>
<keyword evidence="2" id="KW-1185">Reference proteome</keyword>
<evidence type="ECO:0000313" key="2">
    <source>
        <dbReference type="Proteomes" id="UP000198607"/>
    </source>
</evidence>
<dbReference type="Proteomes" id="UP000198607">
    <property type="component" value="Unassembled WGS sequence"/>
</dbReference>
<dbReference type="OrthoDB" id="5673400at2"/>
<dbReference type="GO" id="GO:0046718">
    <property type="term" value="P:symbiont entry into host cell"/>
    <property type="evidence" value="ECO:0007669"/>
    <property type="project" value="InterPro"/>
</dbReference>
<reference evidence="1 2" key="1">
    <citation type="submission" date="2016-10" db="EMBL/GenBank/DDBJ databases">
        <authorList>
            <person name="de Groot N.N."/>
        </authorList>
    </citation>
    <scope>NUCLEOTIDE SEQUENCE [LARGE SCALE GENOMIC DNA]</scope>
    <source>
        <strain evidence="1 2">DSM 5885</strain>
    </source>
</reference>
<accession>A0A1G8LEM6</accession>
<dbReference type="Pfam" id="PF05100">
    <property type="entry name" value="Phage_tail_L"/>
    <property type="match status" value="1"/>
</dbReference>
<organism evidence="1 2">
    <name type="scientific">Propionivibrio dicarboxylicus</name>
    <dbReference type="NCBI Taxonomy" id="83767"/>
    <lineage>
        <taxon>Bacteria</taxon>
        <taxon>Pseudomonadati</taxon>
        <taxon>Pseudomonadota</taxon>
        <taxon>Betaproteobacteria</taxon>
        <taxon>Rhodocyclales</taxon>
        <taxon>Rhodocyclaceae</taxon>
        <taxon>Propionivibrio</taxon>
    </lineage>
</organism>
<dbReference type="InterPro" id="IPR006487">
    <property type="entry name" value="Phage_lambda_L"/>
</dbReference>
<dbReference type="GO" id="GO:0051536">
    <property type="term" value="F:iron-sulfur cluster binding"/>
    <property type="evidence" value="ECO:0007669"/>
    <property type="project" value="InterPro"/>
</dbReference>
<name>A0A1G8LEM6_9RHOO</name>
<gene>
    <name evidence="1" type="ORF">SAMN05660652_03616</name>
</gene>